<evidence type="ECO:0000313" key="4">
    <source>
        <dbReference type="Proteomes" id="UP000309885"/>
    </source>
</evidence>
<name>A0A5R8LVI4_LACZE</name>
<dbReference type="EMBL" id="VBWO01000002">
    <property type="protein sequence ID" value="TLF41252.1"/>
    <property type="molecule type" value="Genomic_DNA"/>
</dbReference>
<evidence type="ECO:0000313" key="3">
    <source>
        <dbReference type="Proteomes" id="UP000307781"/>
    </source>
</evidence>
<dbReference type="EMBL" id="VBWN01000002">
    <property type="protein sequence ID" value="TLF42742.1"/>
    <property type="molecule type" value="Genomic_DNA"/>
</dbReference>
<evidence type="ECO:0000313" key="2">
    <source>
        <dbReference type="EMBL" id="TLF42742.1"/>
    </source>
</evidence>
<dbReference type="Pfam" id="PF05013">
    <property type="entry name" value="FGase"/>
    <property type="match status" value="1"/>
</dbReference>
<dbReference type="GO" id="GO:0016787">
    <property type="term" value="F:hydrolase activity"/>
    <property type="evidence" value="ECO:0007669"/>
    <property type="project" value="UniProtKB-KW"/>
</dbReference>
<dbReference type="AlphaFoldDB" id="A0A5R8LVI4"/>
<sequence>MVKVKLFFYLKKATANRNVALNQVKRLISIGRKSFGADFLRCIVCNKGASYLNDQNATYTVLNQDHDSPVVISLPHSGTWLPESMKQALLPTAVLANTDWFLPELYRFLPAAGFTTLINHVNRYVADPNRAVTYDPYHDYRSATIYQRNTFDHPLYATPLTTAQMQQRVRMFYWPYRHQLSRLLDQKKAKFGHAYLIDLHSFAQYPYYPGVNSKAIVLGNDHDKTSSKAFRQVLTNRLIDQDWTVENNFPFRGGDITRYYGHQQGITAIQIELRYDQYIAHRTFGEEVLTQYQPDIFRQAQRRLAFLTDFLNRLD</sequence>
<dbReference type="Proteomes" id="UP000307781">
    <property type="component" value="Unassembled WGS sequence"/>
</dbReference>
<keyword evidence="1" id="KW-0378">Hydrolase</keyword>
<dbReference type="InterPro" id="IPR007709">
    <property type="entry name" value="N-FG_amidohydro"/>
</dbReference>
<dbReference type="SUPFAM" id="SSF53187">
    <property type="entry name" value="Zn-dependent exopeptidases"/>
    <property type="match status" value="1"/>
</dbReference>
<proteinExistence type="predicted"/>
<dbReference type="Proteomes" id="UP000309885">
    <property type="component" value="Unassembled WGS sequence"/>
</dbReference>
<gene>
    <name evidence="2" type="ORF">FEI14_03740</name>
    <name evidence="1" type="ORF">FEI15_03270</name>
</gene>
<accession>A0A5R8LVI4</accession>
<comment type="caution">
    <text evidence="1">The sequence shown here is derived from an EMBL/GenBank/DDBJ whole genome shotgun (WGS) entry which is preliminary data.</text>
</comment>
<reference evidence="3 4" key="1">
    <citation type="submission" date="2019-05" db="EMBL/GenBank/DDBJ databases">
        <title>Genome-based reclassification of Lactobacillus casei as Lactobacillus casei subsp. casei. subsp.nov., description of Lactobacillus casei subsp. zeae subsp. nov., and emended description of Lactobacillus casei.</title>
        <authorList>
            <person name="Huang C.-H."/>
        </authorList>
    </citation>
    <scope>NUCLEOTIDE SEQUENCE [LARGE SCALE GENOMIC DNA]</scope>
    <source>
        <strain evidence="1 4">CRBIP24.44</strain>
        <strain evidence="2 3">CRBIP24.58</strain>
    </source>
</reference>
<protein>
    <submittedName>
        <fullName evidence="1">N-formylglutamate amidohydrolase</fullName>
    </submittedName>
</protein>
<evidence type="ECO:0000313" key="1">
    <source>
        <dbReference type="EMBL" id="TLF41252.1"/>
    </source>
</evidence>
<dbReference type="Gene3D" id="3.40.630.40">
    <property type="entry name" value="Zn-dependent exopeptidases"/>
    <property type="match status" value="1"/>
</dbReference>
<organism evidence="1 4">
    <name type="scientific">Lacticaseibacillus zeae</name>
    <name type="common">Lactobacillus zeae</name>
    <dbReference type="NCBI Taxonomy" id="57037"/>
    <lineage>
        <taxon>Bacteria</taxon>
        <taxon>Bacillati</taxon>
        <taxon>Bacillota</taxon>
        <taxon>Bacilli</taxon>
        <taxon>Lactobacillales</taxon>
        <taxon>Lactobacillaceae</taxon>
        <taxon>Lacticaseibacillus</taxon>
    </lineage>
</organism>